<feature type="compositionally biased region" description="Basic and acidic residues" evidence="2">
    <location>
        <begin position="942"/>
        <end position="970"/>
    </location>
</feature>
<dbReference type="SMART" id="SM01122">
    <property type="entry name" value="DBC1"/>
    <property type="match status" value="1"/>
</dbReference>
<dbReference type="Proteomes" id="UP000823749">
    <property type="component" value="Chromosome 9"/>
</dbReference>
<feature type="region of interest" description="Disordered" evidence="2">
    <location>
        <begin position="1"/>
        <end position="63"/>
    </location>
</feature>
<evidence type="ECO:0000256" key="1">
    <source>
        <dbReference type="ARBA" id="ARBA00023054"/>
    </source>
</evidence>
<feature type="compositionally biased region" description="Basic and acidic residues" evidence="2">
    <location>
        <begin position="815"/>
        <end position="845"/>
    </location>
</feature>
<dbReference type="GO" id="GO:0006355">
    <property type="term" value="P:regulation of DNA-templated transcription"/>
    <property type="evidence" value="ECO:0007669"/>
    <property type="project" value="InterPro"/>
</dbReference>
<keyword evidence="3" id="KW-1133">Transmembrane helix</keyword>
<feature type="region of interest" description="Disordered" evidence="2">
    <location>
        <begin position="1002"/>
        <end position="1021"/>
    </location>
</feature>
<reference evidence="5" key="1">
    <citation type="submission" date="2020-08" db="EMBL/GenBank/DDBJ databases">
        <title>Plant Genome Project.</title>
        <authorList>
            <person name="Zhang R.-G."/>
        </authorList>
    </citation>
    <scope>NUCLEOTIDE SEQUENCE</scope>
    <source>
        <strain evidence="5">WSP0</strain>
        <tissue evidence="5">Leaf</tissue>
    </source>
</reference>
<evidence type="ECO:0000313" key="5">
    <source>
        <dbReference type="EMBL" id="KAG5531792.1"/>
    </source>
</evidence>
<dbReference type="InterPro" id="IPR045353">
    <property type="entry name" value="LAIKA"/>
</dbReference>
<feature type="compositionally biased region" description="Polar residues" evidence="2">
    <location>
        <begin position="1411"/>
        <end position="1426"/>
    </location>
</feature>
<feature type="region of interest" description="Disordered" evidence="2">
    <location>
        <begin position="1398"/>
        <end position="1435"/>
    </location>
</feature>
<protein>
    <recommendedName>
        <fullName evidence="4">EF-hand domain-containing protein</fullName>
    </recommendedName>
</protein>
<dbReference type="EMBL" id="JACTNZ010000009">
    <property type="protein sequence ID" value="KAG5531792.1"/>
    <property type="molecule type" value="Genomic_DNA"/>
</dbReference>
<dbReference type="PANTHER" id="PTHR14304:SF11">
    <property type="entry name" value="SAP DOMAIN-CONTAINING PROTEIN"/>
    <property type="match status" value="1"/>
</dbReference>
<feature type="transmembrane region" description="Helical" evidence="3">
    <location>
        <begin position="228"/>
        <end position="251"/>
    </location>
</feature>
<feature type="region of interest" description="Disordered" evidence="2">
    <location>
        <begin position="939"/>
        <end position="990"/>
    </location>
</feature>
<feature type="region of interest" description="Disordered" evidence="2">
    <location>
        <begin position="389"/>
        <end position="506"/>
    </location>
</feature>
<accession>A0AAV6ISM9</accession>
<feature type="region of interest" description="Disordered" evidence="2">
    <location>
        <begin position="1036"/>
        <end position="1165"/>
    </location>
</feature>
<keyword evidence="6" id="KW-1185">Reference proteome</keyword>
<feature type="region of interest" description="Disordered" evidence="2">
    <location>
        <begin position="774"/>
        <end position="878"/>
    </location>
</feature>
<evidence type="ECO:0000259" key="4">
    <source>
        <dbReference type="PROSITE" id="PS50222"/>
    </source>
</evidence>
<dbReference type="PROSITE" id="PS50222">
    <property type="entry name" value="EF_HAND_2"/>
    <property type="match status" value="1"/>
</dbReference>
<feature type="compositionally biased region" description="Acidic residues" evidence="2">
    <location>
        <begin position="1319"/>
        <end position="1352"/>
    </location>
</feature>
<dbReference type="InterPro" id="IPR002048">
    <property type="entry name" value="EF_hand_dom"/>
</dbReference>
<feature type="compositionally biased region" description="Basic and acidic residues" evidence="2">
    <location>
        <begin position="774"/>
        <end position="806"/>
    </location>
</feature>
<comment type="caution">
    <text evidence="5">The sequence shown here is derived from an EMBL/GenBank/DDBJ whole genome shotgun (WGS) entry which is preliminary data.</text>
</comment>
<keyword evidence="3" id="KW-0812">Transmembrane</keyword>
<evidence type="ECO:0000313" key="6">
    <source>
        <dbReference type="Proteomes" id="UP000823749"/>
    </source>
</evidence>
<feature type="compositionally biased region" description="Basic and acidic residues" evidence="2">
    <location>
        <begin position="1012"/>
        <end position="1021"/>
    </location>
</feature>
<gene>
    <name evidence="5" type="ORF">RHGRI_026421</name>
</gene>
<feature type="domain" description="EF-hand" evidence="4">
    <location>
        <begin position="1459"/>
        <end position="1488"/>
    </location>
</feature>
<dbReference type="PANTHER" id="PTHR14304">
    <property type="entry name" value="CELL DIVISION CYCLE AND APOPTOSIS REGULATOR PROTEIN"/>
    <property type="match status" value="1"/>
</dbReference>
<feature type="compositionally biased region" description="Basic and acidic residues" evidence="2">
    <location>
        <begin position="1273"/>
        <end position="1283"/>
    </location>
</feature>
<feature type="compositionally biased region" description="Basic and acidic residues" evidence="2">
    <location>
        <begin position="389"/>
        <end position="475"/>
    </location>
</feature>
<evidence type="ECO:0000256" key="3">
    <source>
        <dbReference type="SAM" id="Phobius"/>
    </source>
</evidence>
<feature type="compositionally biased region" description="Basic and acidic residues" evidence="2">
    <location>
        <begin position="1398"/>
        <end position="1407"/>
    </location>
</feature>
<proteinExistence type="predicted"/>
<name>A0AAV6ISM9_9ERIC</name>
<evidence type="ECO:0000256" key="2">
    <source>
        <dbReference type="SAM" id="MobiDB-lite"/>
    </source>
</evidence>
<feature type="compositionally biased region" description="Basic and acidic residues" evidence="2">
    <location>
        <begin position="483"/>
        <end position="493"/>
    </location>
</feature>
<feature type="compositionally biased region" description="Basic and acidic residues" evidence="2">
    <location>
        <begin position="1066"/>
        <end position="1152"/>
    </location>
</feature>
<feature type="compositionally biased region" description="Low complexity" evidence="2">
    <location>
        <begin position="10"/>
        <end position="25"/>
    </location>
</feature>
<keyword evidence="3" id="KW-0472">Membrane</keyword>
<dbReference type="InterPro" id="IPR025954">
    <property type="entry name" value="DBC1/CARP1_inactive_NUDIX"/>
</dbReference>
<dbReference type="GO" id="GO:0005509">
    <property type="term" value="F:calcium ion binding"/>
    <property type="evidence" value="ECO:0007669"/>
    <property type="project" value="InterPro"/>
</dbReference>
<feature type="compositionally biased region" description="Basic and acidic residues" evidence="2">
    <location>
        <begin position="1233"/>
        <end position="1266"/>
    </location>
</feature>
<dbReference type="Pfam" id="PF14443">
    <property type="entry name" value="DBC1"/>
    <property type="match status" value="2"/>
</dbReference>
<organism evidence="5 6">
    <name type="scientific">Rhododendron griersonianum</name>
    <dbReference type="NCBI Taxonomy" id="479676"/>
    <lineage>
        <taxon>Eukaryota</taxon>
        <taxon>Viridiplantae</taxon>
        <taxon>Streptophyta</taxon>
        <taxon>Embryophyta</taxon>
        <taxon>Tracheophyta</taxon>
        <taxon>Spermatophyta</taxon>
        <taxon>Magnoliopsida</taxon>
        <taxon>eudicotyledons</taxon>
        <taxon>Gunneridae</taxon>
        <taxon>Pentapetalae</taxon>
        <taxon>asterids</taxon>
        <taxon>Ericales</taxon>
        <taxon>Ericaceae</taxon>
        <taxon>Ericoideae</taxon>
        <taxon>Rhodoreae</taxon>
        <taxon>Rhododendron</taxon>
    </lineage>
</organism>
<dbReference type="InterPro" id="IPR025224">
    <property type="entry name" value="CCAR1/CCAR2"/>
</dbReference>
<dbReference type="Pfam" id="PF19256">
    <property type="entry name" value="LAIKA"/>
    <property type="match status" value="1"/>
</dbReference>
<feature type="region of interest" description="Disordered" evidence="2">
    <location>
        <begin position="1226"/>
        <end position="1363"/>
    </location>
</feature>
<keyword evidence="1" id="KW-0175">Coiled coil</keyword>
<sequence length="1551" mass="173212">MYSSRGGNAYGQQQPYASQSSYSQGLGAAYSGSAVGGPDGGSRHSSMLGGAQESDVTGYRGHSSSGAHYVGQYSSVYGSAALSSGQQVSGMSAKGSGTSALEGRSGYGSAIPDSAKITTGDYSLSSGHGYGHKSDQLYSDKISGYPSVDRHQYGERQSAYAGRDLQNAPAGRFGDSIGFDNQHKADIYDRMDQALLLRQEQMLKAQSLQSASLDGGSRYYLSKVFLKYFLFVSLHYMFLVVMLHCLCTASVRKIVDSTIFSTAEKQHIFGRQADYLAARGASIRHSAQDLMSYGGRIDADPCSLSMLSGSSYTGQHASSILGAAPRRNVDDLMYAQSSSNPGYGVSLPPGRDYASGKGLLDASLDMDYLRGGHPRIDKDDRVGYTRELERREERRKEHLREREKDRERDKERERERERDRQRKRERERERERILERRDKERDRERERGPEVRRERGADNRREQTPPRISKDRAERLGTSLTKDLPRKDSPHHEALHRRRSPVKEKRREYDCKVYPSSLVVFERDYLSLDKRYPRLFISPECSKVVVNWPRDNLRLSIRTPVSFEHDFVQEDAGAEQKQRSAMTSTEPFKSECATTVWNGKMILMSGLSQNSLEELSSERSYDDRVPHFCNMLRFAVLKKDQYLMAIGGPWDAVDGGDPSVDDSSLVQTVLRYAKDVTQLDLKNCRHWNRFLEASSHNWDICMDGYGVIGLLAAQVMSIHYDRVGKDGLFSHKEVTVLYVPDLSDCLPSIETWREQWLAHKKAVAERRRLLEVKKEKSTEKKEAPKDKEGDSSKEVKGDDKSKKKLESAPAGQEADVTKKQNDENELKGNAADKDGGEKQVSDKKGGVAAGDKGSSVEKKEVGESTGVPTSGSGKIGRKKIIKKIVKQKVAGKKECLDEKNMGENIAISETTGQQDAPFANAAAVKTFIRKRVVKKVPVAKTVQKDNEGIQPEVKTDKGTECSEDKAKGKSDSSSPAVVQDATVKTTGKKKVIKKVLKRKLTVAQASESVPNNDKDDKEGTTIVKAGKELKALGIKTVDAEASSEKKISAKSVTPAKQDDLGNSNKAESKVVKEEKKAEKKVEEKSGSASKIIKEADKQKISSKDGHTDKRGKSKEREKSKDEEKKDKEVKDDSRSKSSKDVKEKKQLEEPPRHPGLFLQTKGSKESKLRSISLSLDSLLDYTEKDFEESTFELSLFAESLYEMLQYQMGCRLLAFLQKLRVNFVTKRNQRKRQREETSKGSDKKSLAKRLKTDKATLEVKSAKTETQDAANCEDGKSSVKEEVTSVDGVENVKPEYAYGAQNVKQEDANGVENAKPGDEMDDDGEDPEEEDPEEEDPEEEDPEEPEENEEMLDAVPQSDLPNKARPASSFFIFRRNIFIYACENIVVGKTETEMKAEKVVGDAKSGDQETPVATSDSKPTSGSESKANVEKMETKKSEKPVAVDKELLQACVEIWLSSDFAFRFFDRNRVGYVRVEDMRLIIHNLGKFLSYRDVKVSVDTFIQVFVVLFVAVDGLPIVLWNQELVQSALLESNTGRDDHILYNKLVRMADI</sequence>
<dbReference type="GO" id="GO:0005634">
    <property type="term" value="C:nucleus"/>
    <property type="evidence" value="ECO:0007669"/>
    <property type="project" value="TreeGrafter"/>
</dbReference>